<evidence type="ECO:0000313" key="11">
    <source>
        <dbReference type="Proteomes" id="UP000321917"/>
    </source>
</evidence>
<keyword evidence="4 7" id="KW-0812">Transmembrane</keyword>
<dbReference type="PANTHER" id="PTHR30250">
    <property type="entry name" value="PST FAMILY PREDICTED COLANIC ACID TRANSPORTER"/>
    <property type="match status" value="1"/>
</dbReference>
<keyword evidence="6 7" id="KW-0472">Membrane</keyword>
<evidence type="ECO:0000256" key="1">
    <source>
        <dbReference type="ARBA" id="ARBA00004651"/>
    </source>
</evidence>
<dbReference type="OrthoDB" id="8538786at2"/>
<dbReference type="PANTHER" id="PTHR30250:SF10">
    <property type="entry name" value="LIPOPOLYSACCHARIDE BIOSYNTHESIS PROTEIN WZXC"/>
    <property type="match status" value="1"/>
</dbReference>
<proteinExistence type="inferred from homology"/>
<dbReference type="GO" id="GO:0005886">
    <property type="term" value="C:plasma membrane"/>
    <property type="evidence" value="ECO:0007669"/>
    <property type="project" value="UniProtKB-SubCell"/>
</dbReference>
<feature type="transmembrane region" description="Helical" evidence="7">
    <location>
        <begin position="299"/>
        <end position="321"/>
    </location>
</feature>
<keyword evidence="5 7" id="KW-1133">Transmembrane helix</keyword>
<dbReference type="InterPro" id="IPR050833">
    <property type="entry name" value="Poly_Biosynth_Transport"/>
</dbReference>
<feature type="transmembrane region" description="Helical" evidence="7">
    <location>
        <begin position="112"/>
        <end position="132"/>
    </location>
</feature>
<comment type="caution">
    <text evidence="9">The sequence shown here is derived from an EMBL/GenBank/DDBJ whole genome shotgun (WGS) entry which is preliminary data.</text>
</comment>
<dbReference type="Pfam" id="PF13440">
    <property type="entry name" value="Polysacc_synt_3"/>
    <property type="match status" value="1"/>
</dbReference>
<evidence type="ECO:0000313" key="8">
    <source>
        <dbReference type="EMBL" id="TWX56763.1"/>
    </source>
</evidence>
<feature type="transmembrane region" description="Helical" evidence="7">
    <location>
        <begin position="168"/>
        <end position="189"/>
    </location>
</feature>
<comment type="subcellular location">
    <subcellularLocation>
        <location evidence="1">Cell membrane</location>
        <topology evidence="1">Multi-pass membrane protein</topology>
    </subcellularLocation>
</comment>
<evidence type="ECO:0000256" key="7">
    <source>
        <dbReference type="SAM" id="Phobius"/>
    </source>
</evidence>
<dbReference type="EMBL" id="VOLR01000022">
    <property type="protein sequence ID" value="TWX56763.1"/>
    <property type="molecule type" value="Genomic_DNA"/>
</dbReference>
<feature type="transmembrane region" description="Helical" evidence="7">
    <location>
        <begin position="385"/>
        <end position="405"/>
    </location>
</feature>
<accession>A0A5C6QAG0</accession>
<organism evidence="9 11">
    <name type="scientific">Colwellia hornerae</name>
    <dbReference type="NCBI Taxonomy" id="89402"/>
    <lineage>
        <taxon>Bacteria</taxon>
        <taxon>Pseudomonadati</taxon>
        <taxon>Pseudomonadota</taxon>
        <taxon>Gammaproteobacteria</taxon>
        <taxon>Alteromonadales</taxon>
        <taxon>Colwelliaceae</taxon>
        <taxon>Colwellia</taxon>
    </lineage>
</organism>
<dbReference type="RefSeq" id="WP_146800258.1">
    <property type="nucleotide sequence ID" value="NZ_VOLP01000021.1"/>
</dbReference>
<evidence type="ECO:0000313" key="9">
    <source>
        <dbReference type="EMBL" id="TWX65733.1"/>
    </source>
</evidence>
<dbReference type="AlphaFoldDB" id="A0A5C6QAG0"/>
<evidence type="ECO:0000313" key="10">
    <source>
        <dbReference type="Proteomes" id="UP000321525"/>
    </source>
</evidence>
<evidence type="ECO:0000256" key="6">
    <source>
        <dbReference type="ARBA" id="ARBA00023136"/>
    </source>
</evidence>
<sequence>MNKTLVSNSLLLSAGRFISRYIGLINTIIVARLLAPEDYGVIVIAMLVQDFALKMQNIGFAQNIVSSKETSSSFLSAVYLTRLFVCFVISLLVFLVAEPFALWMNSPEAESVLKVICWIITINALSNINLVIQAKKNNFMPEIKTTLLSKFISVAVTMFLAFTIENYWALAIGMLSSSIATCVLSYYFASPTLKLSTTLREIKHVLSFSRWFLFQQLVEYFNRKIPHFSLGQYFSVKLLGFYSMASSIGYMYAQEVSAAFDKANLSHLSKQLREYADNEYMYRKTLFENVSYIIHFKDILICPVYAGLIFFSEPIILLLLGDAWLEMKYLFTLMCISAVFVAYQLSFRVIFNAIRFPKFHFYTSTISLCIYLPSAYVSIAFDNYLYMAYGVIGSNFLLVTFSALMMYKHCHVNVINCLIKSVGFLMFFCLLAFLVLWLPIPDMVGVFVYGALALLMLLLKKLTFGDQVIDDLMLAVLPKLKSLLRIKNKPSNT</sequence>
<dbReference type="EMBL" id="VOLQ01000022">
    <property type="protein sequence ID" value="TWX65733.1"/>
    <property type="molecule type" value="Genomic_DNA"/>
</dbReference>
<keyword evidence="3" id="KW-1003">Cell membrane</keyword>
<dbReference type="Proteomes" id="UP000321525">
    <property type="component" value="Unassembled WGS sequence"/>
</dbReference>
<comment type="similarity">
    <text evidence="2">Belongs to the polysaccharide synthase family.</text>
</comment>
<evidence type="ECO:0000256" key="4">
    <source>
        <dbReference type="ARBA" id="ARBA00022692"/>
    </source>
</evidence>
<protein>
    <submittedName>
        <fullName evidence="9">Oligosaccharide flippase family protein</fullName>
    </submittedName>
</protein>
<gene>
    <name evidence="8" type="ORF">ESZ26_14905</name>
    <name evidence="9" type="ORF">ESZ27_12170</name>
</gene>
<feature type="transmembrane region" description="Helical" evidence="7">
    <location>
        <begin position="77"/>
        <end position="97"/>
    </location>
</feature>
<name>A0A5C6QAG0_9GAMM</name>
<evidence type="ECO:0000256" key="2">
    <source>
        <dbReference type="ARBA" id="ARBA00007430"/>
    </source>
</evidence>
<feature type="transmembrane region" description="Helical" evidence="7">
    <location>
        <begin position="144"/>
        <end position="162"/>
    </location>
</feature>
<feature type="transmembrane region" description="Helical" evidence="7">
    <location>
        <begin position="359"/>
        <end position="379"/>
    </location>
</feature>
<feature type="transmembrane region" description="Helical" evidence="7">
    <location>
        <begin position="443"/>
        <end position="459"/>
    </location>
</feature>
<reference evidence="9 11" key="1">
    <citation type="submission" date="2019-07" db="EMBL/GenBank/DDBJ databases">
        <title>Genomes of sea-ice associated Colwellia species.</title>
        <authorList>
            <person name="Bowman J.P."/>
        </authorList>
    </citation>
    <scope>NUCLEOTIDE SEQUENCE [LARGE SCALE GENOMIC DNA]</scope>
    <source>
        <strain evidence="8 10">ACAM 607</strain>
        <strain evidence="9 11">IC036</strain>
    </source>
</reference>
<evidence type="ECO:0000256" key="5">
    <source>
        <dbReference type="ARBA" id="ARBA00022989"/>
    </source>
</evidence>
<dbReference type="Proteomes" id="UP000321917">
    <property type="component" value="Unassembled WGS sequence"/>
</dbReference>
<keyword evidence="10" id="KW-1185">Reference proteome</keyword>
<evidence type="ECO:0000256" key="3">
    <source>
        <dbReference type="ARBA" id="ARBA00022475"/>
    </source>
</evidence>
<feature type="transmembrane region" description="Helical" evidence="7">
    <location>
        <begin position="417"/>
        <end position="437"/>
    </location>
</feature>
<feature type="transmembrane region" description="Helical" evidence="7">
    <location>
        <begin position="327"/>
        <end position="347"/>
    </location>
</feature>